<comment type="caution">
    <text evidence="1">The sequence shown here is derived from an EMBL/GenBank/DDBJ whole genome shotgun (WGS) entry which is preliminary data.</text>
</comment>
<proteinExistence type="predicted"/>
<evidence type="ECO:0000313" key="2">
    <source>
        <dbReference type="Proteomes" id="UP000661112"/>
    </source>
</evidence>
<sequence length="61" mass="7009">MSEARVNQFKIQKVLEIEVKKLAAKLNTYHLQFLANCLTVCQEKLKINQQHHLTWGKTGSG</sequence>
<dbReference type="RefSeq" id="WP_190466194.1">
    <property type="nucleotide sequence ID" value="NZ_JACJSG010000002.1"/>
</dbReference>
<organism evidence="1 2">
    <name type="scientific">Anabaena azotica FACHB-119</name>
    <dbReference type="NCBI Taxonomy" id="947527"/>
    <lineage>
        <taxon>Bacteria</taxon>
        <taxon>Bacillati</taxon>
        <taxon>Cyanobacteriota</taxon>
        <taxon>Cyanophyceae</taxon>
        <taxon>Nostocales</taxon>
        <taxon>Nostocaceae</taxon>
        <taxon>Anabaena</taxon>
        <taxon>Anabaena azotica</taxon>
    </lineage>
</organism>
<accession>A0ABR8CXL6</accession>
<evidence type="ECO:0000313" key="1">
    <source>
        <dbReference type="EMBL" id="MBD2499411.1"/>
    </source>
</evidence>
<dbReference type="EMBL" id="JACJSG010000002">
    <property type="protein sequence ID" value="MBD2499411.1"/>
    <property type="molecule type" value="Genomic_DNA"/>
</dbReference>
<dbReference type="Proteomes" id="UP000661112">
    <property type="component" value="Unassembled WGS sequence"/>
</dbReference>
<name>A0ABR8CXL6_9NOST</name>
<keyword evidence="2" id="KW-1185">Reference proteome</keyword>
<protein>
    <submittedName>
        <fullName evidence="1">Uncharacterized protein</fullName>
    </submittedName>
</protein>
<gene>
    <name evidence="1" type="ORF">H6G83_02055</name>
</gene>
<reference evidence="1 2" key="1">
    <citation type="journal article" date="2020" name="ISME J.">
        <title>Comparative genomics reveals insights into cyanobacterial evolution and habitat adaptation.</title>
        <authorList>
            <person name="Chen M.Y."/>
            <person name="Teng W.K."/>
            <person name="Zhao L."/>
            <person name="Hu C.X."/>
            <person name="Zhou Y.K."/>
            <person name="Han B.P."/>
            <person name="Song L.R."/>
            <person name="Shu W.S."/>
        </authorList>
    </citation>
    <scope>NUCLEOTIDE SEQUENCE [LARGE SCALE GENOMIC DNA]</scope>
    <source>
        <strain evidence="1 2">FACHB-119</strain>
    </source>
</reference>